<feature type="domain" description="XdhC- CoxI" evidence="1">
    <location>
        <begin position="13"/>
        <end position="78"/>
    </location>
</feature>
<sequence length="328" mass="36513">MHSIQQMIEAVLRDPQAMVLAMIVNVEGSSYRKEGAWMLMQENGNRIGIVSGGCLENDLSNRSSQLFHTGKAELVDYDLSSEDDLGWGRGVGCNGVVTVLVRDIDENFRQFLGLIHKQLLKKEPVHFLQSMTDFNDYTYMDREVSTQMGIPLNSDIEHPFQTKAGQFQIADELFYSQLIWPRPAIYILGAGVDARPLATLANQVGYAVHLFDWRDGICNKNHFPTAASIQIGDIQKRIADVNFSPLDSVVVMTHDFQTDAAIVKHLYNFKLLYFGILGSKKRSIRLLDGEIPKEVSTPIGLSIGADGPEEIAISIVAELIAVRQGEKS</sequence>
<dbReference type="RefSeq" id="WP_317933637.1">
    <property type="nucleotide sequence ID" value="NZ_JAUBDH010000001.1"/>
</dbReference>
<evidence type="ECO:0000259" key="1">
    <source>
        <dbReference type="Pfam" id="PF02625"/>
    </source>
</evidence>
<gene>
    <name evidence="3" type="ORF">QT716_00135</name>
</gene>
<dbReference type="Pfam" id="PF02625">
    <property type="entry name" value="XdhC_CoxI"/>
    <property type="match status" value="1"/>
</dbReference>
<reference evidence="3 4" key="1">
    <citation type="submission" date="2023-06" db="EMBL/GenBank/DDBJ databases">
        <title>Sporosarcina sp. nov., isolated from Korean traditional fermented seafood 'Jeotgal'.</title>
        <authorList>
            <person name="Yang A.-I."/>
            <person name="Shin N.-R."/>
        </authorList>
    </citation>
    <scope>NUCLEOTIDE SEQUENCE [LARGE SCALE GENOMIC DNA]</scope>
    <source>
        <strain evidence="3 4">KCTC3840</strain>
    </source>
</reference>
<comment type="caution">
    <text evidence="3">The sequence shown here is derived from an EMBL/GenBank/DDBJ whole genome shotgun (WGS) entry which is preliminary data.</text>
</comment>
<dbReference type="EMBL" id="JAUBDH010000001">
    <property type="protein sequence ID" value="MDW0108448.1"/>
    <property type="molecule type" value="Genomic_DNA"/>
</dbReference>
<dbReference type="InterPro" id="IPR027051">
    <property type="entry name" value="XdhC_Rossmann_dom"/>
</dbReference>
<dbReference type="InterPro" id="IPR003777">
    <property type="entry name" value="XdhC_CoxI"/>
</dbReference>
<feature type="domain" description="XdhC Rossmann" evidence="2">
    <location>
        <begin position="185"/>
        <end position="319"/>
    </location>
</feature>
<evidence type="ECO:0000313" key="3">
    <source>
        <dbReference type="EMBL" id="MDW0108448.1"/>
    </source>
</evidence>
<dbReference type="PANTHER" id="PTHR30388">
    <property type="entry name" value="ALDEHYDE OXIDOREDUCTASE MOLYBDENUM COFACTOR ASSEMBLY PROTEIN"/>
    <property type="match status" value="1"/>
</dbReference>
<protein>
    <submittedName>
        <fullName evidence="3">XdhC family protein</fullName>
    </submittedName>
</protein>
<organism evidence="3 4">
    <name type="scientific">Sporosarcina aquimarina</name>
    <dbReference type="NCBI Taxonomy" id="114975"/>
    <lineage>
        <taxon>Bacteria</taxon>
        <taxon>Bacillati</taxon>
        <taxon>Bacillota</taxon>
        <taxon>Bacilli</taxon>
        <taxon>Bacillales</taxon>
        <taxon>Caryophanaceae</taxon>
        <taxon>Sporosarcina</taxon>
    </lineage>
</organism>
<keyword evidence="4" id="KW-1185">Reference proteome</keyword>
<accession>A0ABU4FUP0</accession>
<dbReference type="InterPro" id="IPR052698">
    <property type="entry name" value="MoCofactor_Util/Proc"/>
</dbReference>
<dbReference type="PANTHER" id="PTHR30388:SF6">
    <property type="entry name" value="XANTHINE DEHYDROGENASE SUBUNIT A-RELATED"/>
    <property type="match status" value="1"/>
</dbReference>
<evidence type="ECO:0000259" key="2">
    <source>
        <dbReference type="Pfam" id="PF13478"/>
    </source>
</evidence>
<proteinExistence type="predicted"/>
<dbReference type="Gene3D" id="3.40.50.720">
    <property type="entry name" value="NAD(P)-binding Rossmann-like Domain"/>
    <property type="match status" value="1"/>
</dbReference>
<dbReference type="Pfam" id="PF13478">
    <property type="entry name" value="XdhC_C"/>
    <property type="match status" value="1"/>
</dbReference>
<name>A0ABU4FUP0_9BACL</name>
<dbReference type="Proteomes" id="UP001280629">
    <property type="component" value="Unassembled WGS sequence"/>
</dbReference>
<evidence type="ECO:0000313" key="4">
    <source>
        <dbReference type="Proteomes" id="UP001280629"/>
    </source>
</evidence>